<gene>
    <name evidence="6" type="ORF">ACFSUS_16370</name>
</gene>
<dbReference type="EMBL" id="JBHULN010000009">
    <property type="protein sequence ID" value="MFD2572219.1"/>
    <property type="molecule type" value="Genomic_DNA"/>
</dbReference>
<proteinExistence type="inferred from homology"/>
<evidence type="ECO:0000256" key="3">
    <source>
        <dbReference type="ARBA" id="ARBA00022679"/>
    </source>
</evidence>
<keyword evidence="4" id="KW-1133">Transmembrane helix</keyword>
<name>A0ABW5M772_9BACT</name>
<dbReference type="SUPFAM" id="SSF53448">
    <property type="entry name" value="Nucleotide-diphospho-sugar transferases"/>
    <property type="match status" value="1"/>
</dbReference>
<dbReference type="PANTHER" id="PTHR43630">
    <property type="entry name" value="POLY-BETA-1,6-N-ACETYL-D-GLUCOSAMINE SYNTHASE"/>
    <property type="match status" value="1"/>
</dbReference>
<evidence type="ECO:0000256" key="4">
    <source>
        <dbReference type="SAM" id="Phobius"/>
    </source>
</evidence>
<organism evidence="6 7">
    <name type="scientific">Spirosoma soli</name>
    <dbReference type="NCBI Taxonomy" id="1770529"/>
    <lineage>
        <taxon>Bacteria</taxon>
        <taxon>Pseudomonadati</taxon>
        <taxon>Bacteroidota</taxon>
        <taxon>Cytophagia</taxon>
        <taxon>Cytophagales</taxon>
        <taxon>Cytophagaceae</taxon>
        <taxon>Spirosoma</taxon>
    </lineage>
</organism>
<dbReference type="RefSeq" id="WP_381524404.1">
    <property type="nucleotide sequence ID" value="NZ_JBHULN010000009.1"/>
</dbReference>
<keyword evidence="4" id="KW-0812">Transmembrane</keyword>
<evidence type="ECO:0000313" key="6">
    <source>
        <dbReference type="EMBL" id="MFD2572219.1"/>
    </source>
</evidence>
<dbReference type="Pfam" id="PF00535">
    <property type="entry name" value="Glycos_transf_2"/>
    <property type="match status" value="1"/>
</dbReference>
<dbReference type="EC" id="2.4.-.-" evidence="6"/>
<protein>
    <submittedName>
        <fullName evidence="6">Glycosyltransferase</fullName>
        <ecNumber evidence="6">2.4.-.-</ecNumber>
    </submittedName>
</protein>
<comment type="similarity">
    <text evidence="1">Belongs to the glycosyltransferase 2 family.</text>
</comment>
<sequence>MPLTDVLPGSTLKPTHRPDVSILIAARNEEATLPNCLRAISQLQYPPGTVEVLIGNDSSTDNTSAVAATFINDNPDFHLIDVTESRTGLVGKANVLAQLAWRARGRLFLFTDADTQVPASWSGEMSQQFVGNVGIVTGITLPQGPTLFHKLQTIDWLYNLTLAHVLSSLGIPVTAMGNNMAVSREAYEQVGGYERLPVSVVEDYALFKALVGVGYEFKNLLSESVLAITKPVDTLRDFLHQRKRWMQGATDLPAWIVAGLYGQYLAGPLLFGLFLLAPVAAVGLYVLKLFLQTLVISFGLSRLRQTNLWPYVLLFEIYQLIIGPVSVVFYLLPTRIEWKGRHYS</sequence>
<evidence type="ECO:0000259" key="5">
    <source>
        <dbReference type="Pfam" id="PF00535"/>
    </source>
</evidence>
<dbReference type="PANTHER" id="PTHR43630:SF1">
    <property type="entry name" value="POLY-BETA-1,6-N-ACETYL-D-GLUCOSAMINE SYNTHASE"/>
    <property type="match status" value="1"/>
</dbReference>
<dbReference type="InterPro" id="IPR029044">
    <property type="entry name" value="Nucleotide-diphossugar_trans"/>
</dbReference>
<keyword evidence="4" id="KW-0472">Membrane</keyword>
<keyword evidence="3 6" id="KW-0808">Transferase</keyword>
<evidence type="ECO:0000313" key="7">
    <source>
        <dbReference type="Proteomes" id="UP001597469"/>
    </source>
</evidence>
<evidence type="ECO:0000256" key="2">
    <source>
        <dbReference type="ARBA" id="ARBA00022676"/>
    </source>
</evidence>
<keyword evidence="2 6" id="KW-0328">Glycosyltransferase</keyword>
<dbReference type="InterPro" id="IPR001173">
    <property type="entry name" value="Glyco_trans_2-like"/>
</dbReference>
<evidence type="ECO:0000256" key="1">
    <source>
        <dbReference type="ARBA" id="ARBA00006739"/>
    </source>
</evidence>
<dbReference type="Proteomes" id="UP001597469">
    <property type="component" value="Unassembled WGS sequence"/>
</dbReference>
<reference evidence="7" key="1">
    <citation type="journal article" date="2019" name="Int. J. Syst. Evol. Microbiol.">
        <title>The Global Catalogue of Microorganisms (GCM) 10K type strain sequencing project: providing services to taxonomists for standard genome sequencing and annotation.</title>
        <authorList>
            <consortium name="The Broad Institute Genomics Platform"/>
            <consortium name="The Broad Institute Genome Sequencing Center for Infectious Disease"/>
            <person name="Wu L."/>
            <person name="Ma J."/>
        </authorList>
    </citation>
    <scope>NUCLEOTIDE SEQUENCE [LARGE SCALE GENOMIC DNA]</scope>
    <source>
        <strain evidence="7">KCTC 42805</strain>
    </source>
</reference>
<feature type="transmembrane region" description="Helical" evidence="4">
    <location>
        <begin position="311"/>
        <end position="332"/>
    </location>
</feature>
<keyword evidence="7" id="KW-1185">Reference proteome</keyword>
<accession>A0ABW5M772</accession>
<dbReference type="GO" id="GO:0016757">
    <property type="term" value="F:glycosyltransferase activity"/>
    <property type="evidence" value="ECO:0007669"/>
    <property type="project" value="UniProtKB-KW"/>
</dbReference>
<feature type="domain" description="Glycosyltransferase 2-like" evidence="5">
    <location>
        <begin position="21"/>
        <end position="190"/>
    </location>
</feature>
<dbReference type="Gene3D" id="3.90.550.10">
    <property type="entry name" value="Spore Coat Polysaccharide Biosynthesis Protein SpsA, Chain A"/>
    <property type="match status" value="1"/>
</dbReference>
<comment type="caution">
    <text evidence="6">The sequence shown here is derived from an EMBL/GenBank/DDBJ whole genome shotgun (WGS) entry which is preliminary data.</text>
</comment>
<feature type="transmembrane region" description="Helical" evidence="4">
    <location>
        <begin position="269"/>
        <end position="291"/>
    </location>
</feature>